<dbReference type="SUPFAM" id="SSF56601">
    <property type="entry name" value="beta-lactamase/transpeptidase-like"/>
    <property type="match status" value="1"/>
</dbReference>
<dbReference type="RefSeq" id="WP_394300285.1">
    <property type="nucleotide sequence ID" value="NZ_JBHMQT010000009.1"/>
</dbReference>
<reference evidence="8 9" key="1">
    <citation type="submission" date="2024-09" db="EMBL/GenBank/DDBJ databases">
        <authorList>
            <person name="Sun Q."/>
            <person name="Mori K."/>
        </authorList>
    </citation>
    <scope>NUCLEOTIDE SEQUENCE [LARGE SCALE GENOMIC DNA]</scope>
    <source>
        <strain evidence="8 9">TBRC 1851</strain>
    </source>
</reference>
<dbReference type="InterPro" id="IPR045155">
    <property type="entry name" value="Beta-lactam_cat"/>
</dbReference>
<keyword evidence="9" id="KW-1185">Reference proteome</keyword>
<dbReference type="PRINTS" id="PR00118">
    <property type="entry name" value="BLACTAMASEA"/>
</dbReference>
<evidence type="ECO:0000259" key="7">
    <source>
        <dbReference type="Pfam" id="PF13354"/>
    </source>
</evidence>
<dbReference type="InterPro" id="IPR023650">
    <property type="entry name" value="Beta-lactam_class-A_AS"/>
</dbReference>
<sequence length="330" mass="35333">MRQLRDRRFPSASPSTILTIFLLVGCTACGAGTVGDTVPVTSPKTVGGQAVVNRSEAPSSGEVDARRELRALEAAFKGRIGAYAVDTATGKTIAYRSEERFPLLSTFKAVAAAAVLHKARTSDPGLMGRVVRWGRDDLKPNSPITEKHVGDGMTVARLCEAAIRYSDNTAGNMLLKQIGGPAGLTRYFRTLKDPISRLDRWEIELNDWSPKEKRDTTTPVSMARDLRALTVGDALNAKDRARLNGWLIANTTGDARIRAGLPKSWTIGDKTGTGGSYGTANDIAVVWPAKAAAPIVMAIYTNRQAASASRDDKVVAETAAILARGLGKLR</sequence>
<name>A0ABV6U0U4_9ACTN</name>
<evidence type="ECO:0000256" key="2">
    <source>
        <dbReference type="ARBA" id="ARBA00012865"/>
    </source>
</evidence>
<dbReference type="Pfam" id="PF13354">
    <property type="entry name" value="Beta-lactamase2"/>
    <property type="match status" value="1"/>
</dbReference>
<comment type="caution">
    <text evidence="8">The sequence shown here is derived from an EMBL/GenBank/DDBJ whole genome shotgun (WGS) entry which is preliminary data.</text>
</comment>
<accession>A0ABV6U0U4</accession>
<feature type="domain" description="Beta-lactamase class A catalytic" evidence="7">
    <location>
        <begin position="81"/>
        <end position="301"/>
    </location>
</feature>
<evidence type="ECO:0000256" key="3">
    <source>
        <dbReference type="ARBA" id="ARBA00022801"/>
    </source>
</evidence>
<dbReference type="PANTHER" id="PTHR35333:SF3">
    <property type="entry name" value="BETA-LACTAMASE-TYPE TRANSPEPTIDASE FOLD CONTAINING PROTEIN"/>
    <property type="match status" value="1"/>
</dbReference>
<feature type="signal peptide" evidence="6">
    <location>
        <begin position="1"/>
        <end position="31"/>
    </location>
</feature>
<dbReference type="Gene3D" id="3.40.710.10">
    <property type="entry name" value="DD-peptidase/beta-lactamase superfamily"/>
    <property type="match status" value="1"/>
</dbReference>
<dbReference type="PROSITE" id="PS00146">
    <property type="entry name" value="BETA_LACTAMASE_A"/>
    <property type="match status" value="1"/>
</dbReference>
<dbReference type="InterPro" id="IPR012338">
    <property type="entry name" value="Beta-lactam/transpept-like"/>
</dbReference>
<comment type="catalytic activity">
    <reaction evidence="5">
        <text>a beta-lactam + H2O = a substituted beta-amino acid</text>
        <dbReference type="Rhea" id="RHEA:20401"/>
        <dbReference type="ChEBI" id="CHEBI:15377"/>
        <dbReference type="ChEBI" id="CHEBI:35627"/>
        <dbReference type="ChEBI" id="CHEBI:140347"/>
        <dbReference type="EC" id="3.5.2.6"/>
    </reaction>
</comment>
<dbReference type="EC" id="3.5.2.6" evidence="2 5"/>
<evidence type="ECO:0000256" key="4">
    <source>
        <dbReference type="ARBA" id="ARBA00023251"/>
    </source>
</evidence>
<dbReference type="InterPro" id="IPR000871">
    <property type="entry name" value="Beta-lactam_class-A"/>
</dbReference>
<dbReference type="PROSITE" id="PS51257">
    <property type="entry name" value="PROKAR_LIPOPROTEIN"/>
    <property type="match status" value="1"/>
</dbReference>
<gene>
    <name evidence="8" type="primary">bla</name>
    <name evidence="8" type="ORF">ACFHYQ_07175</name>
</gene>
<dbReference type="NCBIfam" id="NF033103">
    <property type="entry name" value="bla_class_A"/>
    <property type="match status" value="1"/>
</dbReference>
<comment type="similarity">
    <text evidence="1 5">Belongs to the class-A beta-lactamase family.</text>
</comment>
<protein>
    <recommendedName>
        <fullName evidence="2 5">Beta-lactamase</fullName>
        <ecNumber evidence="2 5">3.5.2.6</ecNumber>
    </recommendedName>
</protein>
<dbReference type="GO" id="GO:0008800">
    <property type="term" value="F:beta-lactamase activity"/>
    <property type="evidence" value="ECO:0007669"/>
    <property type="project" value="UniProtKB-EC"/>
</dbReference>
<evidence type="ECO:0000256" key="1">
    <source>
        <dbReference type="ARBA" id="ARBA00009009"/>
    </source>
</evidence>
<keyword evidence="4 5" id="KW-0046">Antibiotic resistance</keyword>
<dbReference type="Proteomes" id="UP001589870">
    <property type="component" value="Unassembled WGS sequence"/>
</dbReference>
<organism evidence="8 9">
    <name type="scientific">Sphaerimonospora cavernae</name>
    <dbReference type="NCBI Taxonomy" id="1740611"/>
    <lineage>
        <taxon>Bacteria</taxon>
        <taxon>Bacillati</taxon>
        <taxon>Actinomycetota</taxon>
        <taxon>Actinomycetes</taxon>
        <taxon>Streptosporangiales</taxon>
        <taxon>Streptosporangiaceae</taxon>
        <taxon>Sphaerimonospora</taxon>
    </lineage>
</organism>
<proteinExistence type="inferred from homology"/>
<evidence type="ECO:0000313" key="9">
    <source>
        <dbReference type="Proteomes" id="UP001589870"/>
    </source>
</evidence>
<keyword evidence="6" id="KW-0732">Signal</keyword>
<evidence type="ECO:0000256" key="5">
    <source>
        <dbReference type="RuleBase" id="RU361140"/>
    </source>
</evidence>
<dbReference type="PANTHER" id="PTHR35333">
    <property type="entry name" value="BETA-LACTAMASE"/>
    <property type="match status" value="1"/>
</dbReference>
<evidence type="ECO:0000313" key="8">
    <source>
        <dbReference type="EMBL" id="MFC0862074.1"/>
    </source>
</evidence>
<dbReference type="EMBL" id="JBHMQT010000009">
    <property type="protein sequence ID" value="MFC0862074.1"/>
    <property type="molecule type" value="Genomic_DNA"/>
</dbReference>
<keyword evidence="3 5" id="KW-0378">Hydrolase</keyword>
<evidence type="ECO:0000256" key="6">
    <source>
        <dbReference type="SAM" id="SignalP"/>
    </source>
</evidence>
<feature type="chain" id="PRO_5045336965" description="Beta-lactamase" evidence="6">
    <location>
        <begin position="32"/>
        <end position="330"/>
    </location>
</feature>